<proteinExistence type="predicted"/>
<accession>A0ABR3G735</accession>
<gene>
    <name evidence="2" type="ORF">Q9L58_009358</name>
</gene>
<feature type="compositionally biased region" description="Pro residues" evidence="1">
    <location>
        <begin position="23"/>
        <end position="37"/>
    </location>
</feature>
<feature type="region of interest" description="Disordered" evidence="1">
    <location>
        <begin position="1"/>
        <end position="48"/>
    </location>
</feature>
<name>A0ABR3G735_9PEZI</name>
<evidence type="ECO:0008006" key="4">
    <source>
        <dbReference type="Google" id="ProtNLM"/>
    </source>
</evidence>
<evidence type="ECO:0000256" key="1">
    <source>
        <dbReference type="SAM" id="MobiDB-lite"/>
    </source>
</evidence>
<organism evidence="2 3">
    <name type="scientific">Discina gigas</name>
    <dbReference type="NCBI Taxonomy" id="1032678"/>
    <lineage>
        <taxon>Eukaryota</taxon>
        <taxon>Fungi</taxon>
        <taxon>Dikarya</taxon>
        <taxon>Ascomycota</taxon>
        <taxon>Pezizomycotina</taxon>
        <taxon>Pezizomycetes</taxon>
        <taxon>Pezizales</taxon>
        <taxon>Discinaceae</taxon>
        <taxon>Discina</taxon>
    </lineage>
</organism>
<keyword evidence="3" id="KW-1185">Reference proteome</keyword>
<dbReference type="Proteomes" id="UP001447188">
    <property type="component" value="Unassembled WGS sequence"/>
</dbReference>
<evidence type="ECO:0000313" key="3">
    <source>
        <dbReference type="Proteomes" id="UP001447188"/>
    </source>
</evidence>
<dbReference type="EMBL" id="JBBBZM010000213">
    <property type="protein sequence ID" value="KAL0631768.1"/>
    <property type="molecule type" value="Genomic_DNA"/>
</dbReference>
<evidence type="ECO:0000313" key="2">
    <source>
        <dbReference type="EMBL" id="KAL0631768.1"/>
    </source>
</evidence>
<protein>
    <recommendedName>
        <fullName evidence="4">Ubiquitin-like domain-containing protein</fullName>
    </recommendedName>
</protein>
<reference evidence="2 3" key="1">
    <citation type="submission" date="2024-02" db="EMBL/GenBank/DDBJ databases">
        <title>Discinaceae phylogenomics.</title>
        <authorList>
            <person name="Dirks A.C."/>
            <person name="James T.Y."/>
        </authorList>
    </citation>
    <scope>NUCLEOTIDE SEQUENCE [LARGE SCALE GENOMIC DNA]</scope>
    <source>
        <strain evidence="2 3">ACD0624</strain>
    </source>
</reference>
<sequence>MANFRVPPTESNEPTEPGAASGPPAPRTAPVPAPEPAEAPVTRGATPVTPAQGSFMLKFVNFETPTEASVLRSTSMKLPQSIAALKAMELSKIRPLIKNMSPSVTLNTFCLEDGAAVEDDTTLSEYFWSEGKEIPSKKDRYLSIFFKSTKKPTTSDAISHDNLTKPGATSTEIRADELNPVALREIPPAYSLHEADYAPVTLAVGIKYVHEIHLVSVYFYGSVLTTDLHTQDAPWT</sequence>
<comment type="caution">
    <text evidence="2">The sequence shown here is derived from an EMBL/GenBank/DDBJ whole genome shotgun (WGS) entry which is preliminary data.</text>
</comment>